<keyword evidence="2" id="KW-1185">Reference proteome</keyword>
<dbReference type="RefSeq" id="WP_252761915.1">
    <property type="nucleotide sequence ID" value="NZ_JAMXLY010000076.1"/>
</dbReference>
<dbReference type="EMBL" id="JAMXLY010000076">
    <property type="protein sequence ID" value="MCO6026565.1"/>
    <property type="molecule type" value="Genomic_DNA"/>
</dbReference>
<evidence type="ECO:0008006" key="3">
    <source>
        <dbReference type="Google" id="ProtNLM"/>
    </source>
</evidence>
<proteinExistence type="predicted"/>
<protein>
    <recommendedName>
        <fullName evidence="3">DUF3990 domain-containing protein</fullName>
    </recommendedName>
</protein>
<reference evidence="1 2" key="1">
    <citation type="submission" date="2022-06" db="EMBL/GenBank/DDBJ databases">
        <title>A taxonomic note on the genus Prevotella: Description of four novel genera and emended description of the genera Hallella and Xylanibacter.</title>
        <authorList>
            <person name="Hitch T.C.A."/>
        </authorList>
    </citation>
    <scope>NUCLEOTIDE SEQUENCE [LARGE SCALE GENOMIC DNA]</scope>
    <source>
        <strain evidence="1 2">DSM 100619</strain>
    </source>
</reference>
<sequence length="205" mass="23292">MESLYSRRSNLVIGFHGCDLSVAQNVVAGKESLVPSKNGYDWLGNGIYFWENNEERARQWAKEMVKRKNSPVKNPAVLGAVIDLGYCFDLTDSSYLKELKQAYKALVSMFKKSGTSLPKNTTIGNSEDLLIRKLDCAVIQTAKILNIDAHNRDYDSVKGVFWEGKRLYRNAGFREKNHIQICICNPNCIKGYFLPKKINSKYINP</sequence>
<gene>
    <name evidence="1" type="ORF">NG821_12090</name>
</gene>
<name>A0ABT1BZQ0_9BACT</name>
<dbReference type="SUPFAM" id="SSF56399">
    <property type="entry name" value="ADP-ribosylation"/>
    <property type="match status" value="1"/>
</dbReference>
<accession>A0ABT1BZQ0</accession>
<evidence type="ECO:0000313" key="2">
    <source>
        <dbReference type="Proteomes" id="UP001204015"/>
    </source>
</evidence>
<dbReference type="Proteomes" id="UP001204015">
    <property type="component" value="Unassembled WGS sequence"/>
</dbReference>
<organism evidence="1 2">
    <name type="scientific">Segatella cerevisiae</name>
    <dbReference type="NCBI Taxonomy" id="2053716"/>
    <lineage>
        <taxon>Bacteria</taxon>
        <taxon>Pseudomonadati</taxon>
        <taxon>Bacteroidota</taxon>
        <taxon>Bacteroidia</taxon>
        <taxon>Bacteroidales</taxon>
        <taxon>Prevotellaceae</taxon>
        <taxon>Segatella</taxon>
    </lineage>
</organism>
<evidence type="ECO:0000313" key="1">
    <source>
        <dbReference type="EMBL" id="MCO6026565.1"/>
    </source>
</evidence>
<comment type="caution">
    <text evidence="1">The sequence shown here is derived from an EMBL/GenBank/DDBJ whole genome shotgun (WGS) entry which is preliminary data.</text>
</comment>